<reference evidence="3" key="1">
    <citation type="submission" date="2018-11" db="EMBL/GenBank/DDBJ databases">
        <authorList>
            <consortium name="Pathogen Informatics"/>
        </authorList>
    </citation>
    <scope>NUCLEOTIDE SEQUENCE [LARGE SCALE GENOMIC DNA]</scope>
</reference>
<dbReference type="EMBL" id="UYWY01021476">
    <property type="protein sequence ID" value="VDM44228.1"/>
    <property type="molecule type" value="Genomic_DNA"/>
</dbReference>
<keyword evidence="1" id="KW-0479">Metal-binding</keyword>
<evidence type="ECO:0000259" key="2">
    <source>
        <dbReference type="PROSITE" id="PS50157"/>
    </source>
</evidence>
<proteinExistence type="predicted"/>
<sequence length="151" mass="17321">MFAASEGDVTASFVDIRVSSEELAAVGASTGCERCNRAFDNLNALRMHLVKTHNVVRSDADSRLFHRTPNLQKVAHPGGVECAGYFWNKSVFSCVERRYYCPVKECRYNGGARYFSAYKLLHQHYKKVHMKKSLRYLYLQFTHCLFPESVI</sequence>
<dbReference type="InterPro" id="IPR055303">
    <property type="entry name" value="ATMIN"/>
</dbReference>
<keyword evidence="1" id="KW-0863">Zinc-finger</keyword>
<dbReference type="PANTHER" id="PTHR46664">
    <property type="entry name" value="ATM INTERACTOR"/>
    <property type="match status" value="1"/>
</dbReference>
<dbReference type="PANTHER" id="PTHR46664:SF1">
    <property type="entry name" value="ATM INTERACTOR"/>
    <property type="match status" value="1"/>
</dbReference>
<dbReference type="AlphaFoldDB" id="A0A3P7I9R5"/>
<gene>
    <name evidence="3" type="ORF">TCNE_LOCUS12907</name>
</gene>
<dbReference type="SMART" id="SM00355">
    <property type="entry name" value="ZnF_C2H2"/>
    <property type="match status" value="2"/>
</dbReference>
<feature type="domain" description="C2H2-type" evidence="2">
    <location>
        <begin position="30"/>
        <end position="58"/>
    </location>
</feature>
<dbReference type="PROSITE" id="PS50157">
    <property type="entry name" value="ZINC_FINGER_C2H2_2"/>
    <property type="match status" value="1"/>
</dbReference>
<dbReference type="GO" id="GO:0000981">
    <property type="term" value="F:DNA-binding transcription factor activity, RNA polymerase II-specific"/>
    <property type="evidence" value="ECO:0007669"/>
    <property type="project" value="TreeGrafter"/>
</dbReference>
<dbReference type="GO" id="GO:0045944">
    <property type="term" value="P:positive regulation of transcription by RNA polymerase II"/>
    <property type="evidence" value="ECO:0007669"/>
    <property type="project" value="InterPro"/>
</dbReference>
<evidence type="ECO:0000256" key="1">
    <source>
        <dbReference type="PROSITE-ProRule" id="PRU00042"/>
    </source>
</evidence>
<dbReference type="GO" id="GO:0000976">
    <property type="term" value="F:transcription cis-regulatory region binding"/>
    <property type="evidence" value="ECO:0007669"/>
    <property type="project" value="InterPro"/>
</dbReference>
<dbReference type="GO" id="GO:0008270">
    <property type="term" value="F:zinc ion binding"/>
    <property type="evidence" value="ECO:0007669"/>
    <property type="project" value="UniProtKB-KW"/>
</dbReference>
<keyword evidence="1" id="KW-0862">Zinc</keyword>
<protein>
    <recommendedName>
        <fullName evidence="2">C2H2-type domain-containing protein</fullName>
    </recommendedName>
</protein>
<name>A0A3P7I9R5_TOXCA</name>
<evidence type="ECO:0000313" key="3">
    <source>
        <dbReference type="EMBL" id="VDM44228.1"/>
    </source>
</evidence>
<accession>A0A3P7I9R5</accession>
<organism evidence="3">
    <name type="scientific">Toxocara canis</name>
    <name type="common">Canine roundworm</name>
    <dbReference type="NCBI Taxonomy" id="6265"/>
    <lineage>
        <taxon>Eukaryota</taxon>
        <taxon>Metazoa</taxon>
        <taxon>Ecdysozoa</taxon>
        <taxon>Nematoda</taxon>
        <taxon>Chromadorea</taxon>
        <taxon>Rhabditida</taxon>
        <taxon>Spirurina</taxon>
        <taxon>Ascaridomorpha</taxon>
        <taxon>Ascaridoidea</taxon>
        <taxon>Toxocaridae</taxon>
        <taxon>Toxocara</taxon>
    </lineage>
</organism>
<dbReference type="InterPro" id="IPR013087">
    <property type="entry name" value="Znf_C2H2_type"/>
</dbReference>
<dbReference type="GO" id="GO:0005634">
    <property type="term" value="C:nucleus"/>
    <property type="evidence" value="ECO:0007669"/>
    <property type="project" value="TreeGrafter"/>
</dbReference>
<dbReference type="PROSITE" id="PS00028">
    <property type="entry name" value="ZINC_FINGER_C2H2_1"/>
    <property type="match status" value="1"/>
</dbReference>